<reference evidence="2 3" key="1">
    <citation type="journal article" date="2012" name="BMC Genomics">
        <title>Comparative genomic analysis and phylogenetic position of Theileria equi.</title>
        <authorList>
            <person name="Kappmeyer L.S."/>
            <person name="Thiagarajan M."/>
            <person name="Herndon D.R."/>
            <person name="Ramsay J.D."/>
            <person name="Caler E."/>
            <person name="Djikeng A."/>
            <person name="Gillespie J.J."/>
            <person name="Lau A.O."/>
            <person name="Roalson E.H."/>
            <person name="Silva J.C."/>
            <person name="Silva M.G."/>
            <person name="Suarez C.E."/>
            <person name="Ueti M.W."/>
            <person name="Nene V.M."/>
            <person name="Mealey R.H."/>
            <person name="Knowles D.P."/>
            <person name="Brayton K.A."/>
        </authorList>
    </citation>
    <scope>NUCLEOTIDE SEQUENCE [LARGE SCALE GENOMIC DNA]</scope>
    <source>
        <strain evidence="2 3">WA</strain>
    </source>
</reference>
<dbReference type="KEGG" id="beq:BEWA_054910"/>
<proteinExistence type="predicted"/>
<feature type="transmembrane region" description="Helical" evidence="1">
    <location>
        <begin position="183"/>
        <end position="207"/>
    </location>
</feature>
<keyword evidence="1" id="KW-0812">Transmembrane</keyword>
<dbReference type="STRING" id="1537102.L1LDT0"/>
<dbReference type="RefSeq" id="XP_004832886.1">
    <property type="nucleotide sequence ID" value="XM_004832829.1"/>
</dbReference>
<feature type="transmembrane region" description="Helical" evidence="1">
    <location>
        <begin position="235"/>
        <end position="257"/>
    </location>
</feature>
<protein>
    <submittedName>
        <fullName evidence="2">Uncharacterized protein</fullName>
    </submittedName>
</protein>
<dbReference type="GeneID" id="15803041"/>
<feature type="transmembrane region" description="Helical" evidence="1">
    <location>
        <begin position="310"/>
        <end position="329"/>
    </location>
</feature>
<name>L1LDT0_THEEQ</name>
<feature type="transmembrane region" description="Helical" evidence="1">
    <location>
        <begin position="148"/>
        <end position="171"/>
    </location>
</feature>
<sequence>MATELKKTGGSSSLRQFAMFMAGFSLLQPLRVAVTAGSFSVSRFGVPYEKIGVFINVIHNSMETAGDFGLFIMSFYVLFGIGKKWIKESTLSILSIWSLFVVNVLLLIAYTSGGEQGCLTFYYWTLVMASLGFGLDESISLTVGVTDVAYFGLGMPLSGIMVCLYHVAYLYLAKTFHWSNIDYWIVVWQIIIAVTIAGTAATTWTLAYHGEQVSGKDTCTEGGLAKRMEPVKSHFFMCIVGMSCIYAFYPAIAPYQFVSPQIGHKVDLVVLFVSTLSPLAIAGLCQAGVGPDQKWATKDGKNFAWWHATWIFALPYFTIISICLIAMHYPGCRLSRGIYGKMAMVTLITVSFKFCEETLRGVSASGVGMQGECKDGEGDGQLSALNALMAQFTMDVFSYIGTGYIKLYQKYEHDRDNWPTKHYGFWKSLGYWIGNSIKGGVKCIGESFSTDIRSNLIKNQEFLYIVYTDDTDNSSQPPKAKNPTVMKIVHGI</sequence>
<keyword evidence="1" id="KW-1133">Transmembrane helix</keyword>
<accession>L1LDT0</accession>
<dbReference type="Proteomes" id="UP000031512">
    <property type="component" value="Unassembled WGS sequence"/>
</dbReference>
<keyword evidence="1" id="KW-0472">Membrane</keyword>
<gene>
    <name evidence="2" type="ORF">BEWA_054910</name>
</gene>
<dbReference type="eggNOG" id="ENOG502QXAN">
    <property type="taxonomic scope" value="Eukaryota"/>
</dbReference>
<evidence type="ECO:0000313" key="2">
    <source>
        <dbReference type="EMBL" id="EKX73434.1"/>
    </source>
</evidence>
<organism evidence="2 3">
    <name type="scientific">Theileria equi strain WA</name>
    <dbReference type="NCBI Taxonomy" id="1537102"/>
    <lineage>
        <taxon>Eukaryota</taxon>
        <taxon>Sar</taxon>
        <taxon>Alveolata</taxon>
        <taxon>Apicomplexa</taxon>
        <taxon>Aconoidasida</taxon>
        <taxon>Piroplasmida</taxon>
        <taxon>Theileriidae</taxon>
        <taxon>Theileria</taxon>
    </lineage>
</organism>
<feature type="transmembrane region" description="Helical" evidence="1">
    <location>
        <begin position="61"/>
        <end position="79"/>
    </location>
</feature>
<feature type="transmembrane region" description="Helical" evidence="1">
    <location>
        <begin position="91"/>
        <end position="113"/>
    </location>
</feature>
<dbReference type="EMBL" id="ACOU01000003">
    <property type="protein sequence ID" value="EKX73434.1"/>
    <property type="molecule type" value="Genomic_DNA"/>
</dbReference>
<evidence type="ECO:0000256" key="1">
    <source>
        <dbReference type="SAM" id="Phobius"/>
    </source>
</evidence>
<evidence type="ECO:0000313" key="3">
    <source>
        <dbReference type="Proteomes" id="UP000031512"/>
    </source>
</evidence>
<dbReference type="AlphaFoldDB" id="L1LDT0"/>
<dbReference type="VEuPathDB" id="PiroplasmaDB:BEWA_054910"/>
<feature type="transmembrane region" description="Helical" evidence="1">
    <location>
        <begin position="20"/>
        <end position="41"/>
    </location>
</feature>
<comment type="caution">
    <text evidence="2">The sequence shown here is derived from an EMBL/GenBank/DDBJ whole genome shotgun (WGS) entry which is preliminary data.</text>
</comment>
<keyword evidence="3" id="KW-1185">Reference proteome</keyword>
<feature type="transmembrane region" description="Helical" evidence="1">
    <location>
        <begin position="269"/>
        <end position="289"/>
    </location>
</feature>